<evidence type="ECO:0000313" key="1">
    <source>
        <dbReference type="EMBL" id="GBQ84993.1"/>
    </source>
</evidence>
<reference evidence="1" key="1">
    <citation type="submission" date="2013-04" db="EMBL/GenBank/DDBJ databases">
        <title>The genome sequencing project of 58 acetic acid bacteria.</title>
        <authorList>
            <person name="Okamoto-Kainuma A."/>
            <person name="Ishikawa M."/>
            <person name="Umino S."/>
            <person name="Koizumi Y."/>
            <person name="Shiwa Y."/>
            <person name="Yoshikawa H."/>
            <person name="Matsutani M."/>
            <person name="Matsushita K."/>
        </authorList>
    </citation>
    <scope>NUCLEOTIDE SEQUENCE</scope>
    <source>
        <strain evidence="1">DSM 14337</strain>
    </source>
</reference>
<comment type="caution">
    <text evidence="1">The sequence shown here is derived from an EMBL/GenBank/DDBJ whole genome shotgun (WGS) entry which is preliminary data.</text>
</comment>
<dbReference type="Proteomes" id="UP001065047">
    <property type="component" value="Unassembled WGS sequence"/>
</dbReference>
<organism evidence="1 2">
    <name type="scientific">Acetobacter malorum DSM 14337</name>
    <dbReference type="NCBI Taxonomy" id="1307910"/>
    <lineage>
        <taxon>Bacteria</taxon>
        <taxon>Pseudomonadati</taxon>
        <taxon>Pseudomonadota</taxon>
        <taxon>Alphaproteobacteria</taxon>
        <taxon>Acetobacterales</taxon>
        <taxon>Acetobacteraceae</taxon>
        <taxon>Acetobacter</taxon>
    </lineage>
</organism>
<dbReference type="EMBL" id="BAPF01000050">
    <property type="protein sequence ID" value="GBQ84993.1"/>
    <property type="molecule type" value="Genomic_DNA"/>
</dbReference>
<accession>A0ABQ0PYU9</accession>
<gene>
    <name evidence="1" type="ORF">AA14337_2966</name>
</gene>
<proteinExistence type="predicted"/>
<evidence type="ECO:0008006" key="3">
    <source>
        <dbReference type="Google" id="ProtNLM"/>
    </source>
</evidence>
<evidence type="ECO:0000313" key="2">
    <source>
        <dbReference type="Proteomes" id="UP001065047"/>
    </source>
</evidence>
<sequence>MSLAINGQIKGYLSLSGLDSKVIAHDGVQLVPCIMDKYDSAQSQQYG</sequence>
<name>A0ABQ0PYU9_9PROT</name>
<keyword evidence="2" id="KW-1185">Reference proteome</keyword>
<protein>
    <recommendedName>
        <fullName evidence="3">Transposase</fullName>
    </recommendedName>
</protein>